<dbReference type="OrthoDB" id="1739700at2759"/>
<proteinExistence type="predicted"/>
<evidence type="ECO:0000256" key="1">
    <source>
        <dbReference type="SAM" id="MobiDB-lite"/>
    </source>
</evidence>
<dbReference type="EMBL" id="KI517809">
    <property type="protein sequence ID" value="ESQ30598.1"/>
    <property type="molecule type" value="Genomic_DNA"/>
</dbReference>
<reference evidence="2 3" key="1">
    <citation type="journal article" date="2013" name="Front. Plant Sci.">
        <title>The Reference Genome of the Halophytic Plant Eutrema salsugineum.</title>
        <authorList>
            <person name="Yang R."/>
            <person name="Jarvis D.E."/>
            <person name="Chen H."/>
            <person name="Beilstein M.A."/>
            <person name="Grimwood J."/>
            <person name="Jenkins J."/>
            <person name="Shu S."/>
            <person name="Prochnik S."/>
            <person name="Xin M."/>
            <person name="Ma C."/>
            <person name="Schmutz J."/>
            <person name="Wing R.A."/>
            <person name="Mitchell-Olds T."/>
            <person name="Schumaker K.S."/>
            <person name="Wang X."/>
        </authorList>
    </citation>
    <scope>NUCLEOTIDE SEQUENCE [LARGE SCALE GENOMIC DNA]</scope>
</reference>
<accession>V4KTB1</accession>
<protein>
    <submittedName>
        <fullName evidence="2">Uncharacterized protein</fullName>
    </submittedName>
</protein>
<evidence type="ECO:0000313" key="3">
    <source>
        <dbReference type="Proteomes" id="UP000030689"/>
    </source>
</evidence>
<dbReference type="Proteomes" id="UP000030689">
    <property type="component" value="Unassembled WGS sequence"/>
</dbReference>
<evidence type="ECO:0000313" key="2">
    <source>
        <dbReference type="EMBL" id="ESQ30598.1"/>
    </source>
</evidence>
<organism evidence="2 3">
    <name type="scientific">Eutrema salsugineum</name>
    <name type="common">Saltwater cress</name>
    <name type="synonym">Sisymbrium salsugineum</name>
    <dbReference type="NCBI Taxonomy" id="72664"/>
    <lineage>
        <taxon>Eukaryota</taxon>
        <taxon>Viridiplantae</taxon>
        <taxon>Streptophyta</taxon>
        <taxon>Embryophyta</taxon>
        <taxon>Tracheophyta</taxon>
        <taxon>Spermatophyta</taxon>
        <taxon>Magnoliopsida</taxon>
        <taxon>eudicotyledons</taxon>
        <taxon>Gunneridae</taxon>
        <taxon>Pentapetalae</taxon>
        <taxon>rosids</taxon>
        <taxon>malvids</taxon>
        <taxon>Brassicales</taxon>
        <taxon>Brassicaceae</taxon>
        <taxon>Eutremeae</taxon>
        <taxon>Eutrema</taxon>
    </lineage>
</organism>
<keyword evidence="3" id="KW-1185">Reference proteome</keyword>
<feature type="compositionally biased region" description="Polar residues" evidence="1">
    <location>
        <begin position="78"/>
        <end position="95"/>
    </location>
</feature>
<dbReference type="AlphaFoldDB" id="V4KTB1"/>
<gene>
    <name evidence="2" type="ORF">EUTSA_v10012187mg</name>
</gene>
<dbReference type="OMA" id="DNTIAHQ"/>
<feature type="region of interest" description="Disordered" evidence="1">
    <location>
        <begin position="78"/>
        <end position="142"/>
    </location>
</feature>
<dbReference type="Gramene" id="ESQ30598">
    <property type="protein sequence ID" value="ESQ30598"/>
    <property type="gene ID" value="EUTSA_v10012187mg"/>
</dbReference>
<name>V4KTB1_EUTSA</name>
<sequence length="160" mass="18093">MSDPVDGRVVDPRRKYAVPRTVYGSFTCNFCSKVMNCGVLCVKQHLAGGFTVVTAYPKVPDHVKEEMRLFRAKKAETMATTRMMQSPSIPQQNDGTHYEEEDPIQPSTGQGSRHNLKKRKGPMDRYVAPNPPDILKGRKDRKDIFGVCDKELRDNTIAHQ</sequence>
<dbReference type="KEGG" id="eus:EUTSA_v10012187mg"/>